<gene>
    <name evidence="6" type="ORF">R4I43_03985</name>
</gene>
<keyword evidence="3" id="KW-0804">Transcription</keyword>
<evidence type="ECO:0000259" key="5">
    <source>
        <dbReference type="PROSITE" id="PS50995"/>
    </source>
</evidence>
<dbReference type="Gene3D" id="1.10.10.10">
    <property type="entry name" value="Winged helix-like DNA-binding domain superfamily/Winged helix DNA-binding domain"/>
    <property type="match status" value="1"/>
</dbReference>
<evidence type="ECO:0000313" key="7">
    <source>
        <dbReference type="Proteomes" id="UP001327093"/>
    </source>
</evidence>
<dbReference type="PANTHER" id="PTHR33164">
    <property type="entry name" value="TRANSCRIPTIONAL REGULATOR, MARR FAMILY"/>
    <property type="match status" value="1"/>
</dbReference>
<dbReference type="InterPro" id="IPR036390">
    <property type="entry name" value="WH_DNA-bd_sf"/>
</dbReference>
<dbReference type="SUPFAM" id="SSF46785">
    <property type="entry name" value="Winged helix' DNA-binding domain"/>
    <property type="match status" value="1"/>
</dbReference>
<dbReference type="Proteomes" id="UP001327093">
    <property type="component" value="Unassembled WGS sequence"/>
</dbReference>
<evidence type="ECO:0000256" key="4">
    <source>
        <dbReference type="SAM" id="MobiDB-lite"/>
    </source>
</evidence>
<accession>A0ABU6A4Z6</accession>
<dbReference type="PROSITE" id="PS01117">
    <property type="entry name" value="HTH_MARR_1"/>
    <property type="match status" value="1"/>
</dbReference>
<dbReference type="InterPro" id="IPR023187">
    <property type="entry name" value="Tscrpt_reg_MarR-type_CS"/>
</dbReference>
<evidence type="ECO:0000313" key="6">
    <source>
        <dbReference type="EMBL" id="MEB3366556.1"/>
    </source>
</evidence>
<dbReference type="SMART" id="SM00347">
    <property type="entry name" value="HTH_MARR"/>
    <property type="match status" value="1"/>
</dbReference>
<evidence type="ECO:0000256" key="1">
    <source>
        <dbReference type="ARBA" id="ARBA00023015"/>
    </source>
</evidence>
<evidence type="ECO:0000256" key="2">
    <source>
        <dbReference type="ARBA" id="ARBA00023125"/>
    </source>
</evidence>
<protein>
    <submittedName>
        <fullName evidence="6">MarR family winged helix-turn-helix transcriptional regulator</fullName>
    </submittedName>
</protein>
<keyword evidence="1" id="KW-0805">Transcription regulation</keyword>
<comment type="caution">
    <text evidence="6">The sequence shown here is derived from an EMBL/GenBank/DDBJ whole genome shotgun (WGS) entry which is preliminary data.</text>
</comment>
<dbReference type="EMBL" id="JAWLNX010000002">
    <property type="protein sequence ID" value="MEB3366556.1"/>
    <property type="molecule type" value="Genomic_DNA"/>
</dbReference>
<organism evidence="6 7">
    <name type="scientific">Saccharopolyspora mangrovi</name>
    <dbReference type="NCBI Taxonomy" id="3082379"/>
    <lineage>
        <taxon>Bacteria</taxon>
        <taxon>Bacillati</taxon>
        <taxon>Actinomycetota</taxon>
        <taxon>Actinomycetes</taxon>
        <taxon>Pseudonocardiales</taxon>
        <taxon>Pseudonocardiaceae</taxon>
        <taxon>Saccharopolyspora</taxon>
    </lineage>
</organism>
<evidence type="ECO:0000256" key="3">
    <source>
        <dbReference type="ARBA" id="ARBA00023163"/>
    </source>
</evidence>
<dbReference type="InterPro" id="IPR039422">
    <property type="entry name" value="MarR/SlyA-like"/>
</dbReference>
<reference evidence="6 7" key="1">
    <citation type="submission" date="2023-10" db="EMBL/GenBank/DDBJ databases">
        <title>Saccharopolyspora sp. nov., isolated from mangrove soil.</title>
        <authorList>
            <person name="Lu Y."/>
            <person name="Liu W."/>
        </authorList>
    </citation>
    <scope>NUCLEOTIDE SEQUENCE [LARGE SCALE GENOMIC DNA]</scope>
    <source>
        <strain evidence="6 7">S2-29</strain>
    </source>
</reference>
<dbReference type="Pfam" id="PF01047">
    <property type="entry name" value="MarR"/>
    <property type="match status" value="1"/>
</dbReference>
<sequence length="196" mass="21023">MLAGLRASGPNGVTMSQLPAPDSGKDELLNAFQAVARAMVAITARSLGGLDSEVTVSQYRALVALVSLGQQRTSDLAQELGVATSTATRLADRLVAKGLITRTRRRDDRRAAWLGLTQEGKALLGNAMKLRRAEIHSLLRAVPSITKEGREVAALLNAFAEAANEPVDTEWWVRWLNCDQSDDVEPAAGQSRTTSS</sequence>
<feature type="region of interest" description="Disordered" evidence="4">
    <location>
        <begin position="1"/>
        <end position="20"/>
    </location>
</feature>
<dbReference type="PRINTS" id="PR00598">
    <property type="entry name" value="HTHMARR"/>
</dbReference>
<proteinExistence type="predicted"/>
<name>A0ABU6A4Z6_9PSEU</name>
<keyword evidence="2" id="KW-0238">DNA-binding</keyword>
<feature type="domain" description="HTH marR-type" evidence="5">
    <location>
        <begin position="25"/>
        <end position="164"/>
    </location>
</feature>
<dbReference type="PROSITE" id="PS50995">
    <property type="entry name" value="HTH_MARR_2"/>
    <property type="match status" value="1"/>
</dbReference>
<keyword evidence="7" id="KW-1185">Reference proteome</keyword>
<dbReference type="InterPro" id="IPR036388">
    <property type="entry name" value="WH-like_DNA-bd_sf"/>
</dbReference>
<dbReference type="InterPro" id="IPR000835">
    <property type="entry name" value="HTH_MarR-typ"/>
</dbReference>
<dbReference type="PANTHER" id="PTHR33164:SF94">
    <property type="entry name" value="TRANSCRIPTIONAL REGULATORY PROTEIN-RELATED"/>
    <property type="match status" value="1"/>
</dbReference>